<feature type="transmembrane region" description="Helical" evidence="2">
    <location>
        <begin position="7"/>
        <end position="31"/>
    </location>
</feature>
<evidence type="ECO:0000256" key="1">
    <source>
        <dbReference type="SAM" id="MobiDB-lite"/>
    </source>
</evidence>
<dbReference type="AlphaFoldDB" id="A0A0H4WVN6"/>
<dbReference type="PATRIC" id="fig|1297742.4.peg.2327"/>
<evidence type="ECO:0000313" key="3">
    <source>
        <dbReference type="EMBL" id="AKQ65395.1"/>
    </source>
</evidence>
<dbReference type="KEGG" id="mym:A176_002307"/>
<keyword evidence="2" id="KW-0472">Membrane</keyword>
<name>A0A0H4WVN6_9BACT</name>
<gene>
    <name evidence="3" type="ORF">A176_002307</name>
</gene>
<protein>
    <submittedName>
        <fullName evidence="3">Uncharacterized protein</fullName>
    </submittedName>
</protein>
<sequence>MKTKGRLFLGIALDVVVLVGGAVASFVAFWAWSEGTLSQFWQFRAMLMMAPALVVALLSSGALRDARWRCWLRFMFFEAMSLFLLVAIPVEHFGPGPRLGESALHFGLAPLADAAIHGLGLTLMNYVLRRRSQRSTTPRPGHDAHQEPPNSRRPSSAT</sequence>
<accession>A0A0H4WVN6</accession>
<evidence type="ECO:0000256" key="2">
    <source>
        <dbReference type="SAM" id="Phobius"/>
    </source>
</evidence>
<keyword evidence="4" id="KW-1185">Reference proteome</keyword>
<reference evidence="3 4" key="1">
    <citation type="journal article" date="2016" name="PLoS ONE">
        <title>Complete Genome Sequence and Comparative Genomics of a Novel Myxobacterium Myxococcus hansupus.</title>
        <authorList>
            <person name="Sharma G."/>
            <person name="Narwani T."/>
            <person name="Subramanian S."/>
        </authorList>
    </citation>
    <scope>NUCLEOTIDE SEQUENCE [LARGE SCALE GENOMIC DNA]</scope>
    <source>
        <strain evidence="4">mixupus</strain>
    </source>
</reference>
<feature type="region of interest" description="Disordered" evidence="1">
    <location>
        <begin position="134"/>
        <end position="158"/>
    </location>
</feature>
<proteinExistence type="predicted"/>
<evidence type="ECO:0000313" key="4">
    <source>
        <dbReference type="Proteomes" id="UP000009026"/>
    </source>
</evidence>
<keyword evidence="2" id="KW-0812">Transmembrane</keyword>
<feature type="transmembrane region" description="Helical" evidence="2">
    <location>
        <begin position="108"/>
        <end position="128"/>
    </location>
</feature>
<dbReference type="Proteomes" id="UP000009026">
    <property type="component" value="Chromosome"/>
</dbReference>
<keyword evidence="2" id="KW-1133">Transmembrane helix</keyword>
<feature type="transmembrane region" description="Helical" evidence="2">
    <location>
        <begin position="70"/>
        <end position="88"/>
    </location>
</feature>
<dbReference type="RefSeq" id="WP_002636655.1">
    <property type="nucleotide sequence ID" value="NZ_CP012109.1"/>
</dbReference>
<organism evidence="3 4">
    <name type="scientific">Pseudomyxococcus hansupus</name>
    <dbReference type="NCBI Taxonomy" id="1297742"/>
    <lineage>
        <taxon>Bacteria</taxon>
        <taxon>Pseudomonadati</taxon>
        <taxon>Myxococcota</taxon>
        <taxon>Myxococcia</taxon>
        <taxon>Myxococcales</taxon>
        <taxon>Cystobacterineae</taxon>
        <taxon>Myxococcaceae</taxon>
        <taxon>Pseudomyxococcus</taxon>
    </lineage>
</organism>
<dbReference type="EMBL" id="CP012109">
    <property type="protein sequence ID" value="AKQ65395.1"/>
    <property type="molecule type" value="Genomic_DNA"/>
</dbReference>
<feature type="transmembrane region" description="Helical" evidence="2">
    <location>
        <begin position="43"/>
        <end position="63"/>
    </location>
</feature>
<feature type="compositionally biased region" description="Polar residues" evidence="1">
    <location>
        <begin position="148"/>
        <end position="158"/>
    </location>
</feature>